<comment type="catalytic activity">
    <reaction evidence="2">
        <text>2 GTP = 3',3'-c-di-GMP + 2 diphosphate</text>
        <dbReference type="Rhea" id="RHEA:24898"/>
        <dbReference type="ChEBI" id="CHEBI:33019"/>
        <dbReference type="ChEBI" id="CHEBI:37565"/>
        <dbReference type="ChEBI" id="CHEBI:58805"/>
        <dbReference type="EC" id="2.7.7.65"/>
    </reaction>
</comment>
<dbReference type="SUPFAM" id="SSF55073">
    <property type="entry name" value="Nucleotide cyclase"/>
    <property type="match status" value="1"/>
</dbReference>
<name>A0A7Z2W0R9_9BURK</name>
<dbReference type="Proteomes" id="UP000502415">
    <property type="component" value="Chromosome"/>
</dbReference>
<keyword evidence="3" id="KW-0597">Phosphoprotein</keyword>
<dbReference type="SMART" id="SM00267">
    <property type="entry name" value="GGDEF"/>
    <property type="match status" value="1"/>
</dbReference>
<reference evidence="6 7" key="1">
    <citation type="submission" date="2020-04" db="EMBL/GenBank/DDBJ databases">
        <title>Genome sequencing of novel species.</title>
        <authorList>
            <person name="Heo J."/>
            <person name="Kim S.-J."/>
            <person name="Kim J.-S."/>
            <person name="Hong S.-B."/>
            <person name="Kwon S.-W."/>
        </authorList>
    </citation>
    <scope>NUCLEOTIDE SEQUENCE [LARGE SCALE GENOMIC DNA]</scope>
    <source>
        <strain evidence="6 7">GN2-R2</strain>
    </source>
</reference>
<dbReference type="InterPro" id="IPR050469">
    <property type="entry name" value="Diguanylate_Cyclase"/>
</dbReference>
<evidence type="ECO:0000313" key="6">
    <source>
        <dbReference type="EMBL" id="QJE02658.1"/>
    </source>
</evidence>
<dbReference type="Pfam" id="PF00990">
    <property type="entry name" value="GGDEF"/>
    <property type="match status" value="1"/>
</dbReference>
<dbReference type="SUPFAM" id="SSF52172">
    <property type="entry name" value="CheY-like"/>
    <property type="match status" value="1"/>
</dbReference>
<feature type="modified residue" description="4-aspartylphosphate" evidence="3">
    <location>
        <position position="59"/>
    </location>
</feature>
<evidence type="ECO:0000256" key="2">
    <source>
        <dbReference type="ARBA" id="ARBA00034247"/>
    </source>
</evidence>
<dbReference type="GO" id="GO:0000160">
    <property type="term" value="P:phosphorelay signal transduction system"/>
    <property type="evidence" value="ECO:0007669"/>
    <property type="project" value="InterPro"/>
</dbReference>
<dbReference type="AlphaFoldDB" id="A0A7Z2W0R9"/>
<dbReference type="NCBIfam" id="TIGR00254">
    <property type="entry name" value="GGDEF"/>
    <property type="match status" value="1"/>
</dbReference>
<dbReference type="FunFam" id="3.30.70.270:FF:000001">
    <property type="entry name" value="Diguanylate cyclase domain protein"/>
    <property type="match status" value="1"/>
</dbReference>
<dbReference type="PANTHER" id="PTHR45138">
    <property type="entry name" value="REGULATORY COMPONENTS OF SENSORY TRANSDUCTION SYSTEM"/>
    <property type="match status" value="1"/>
</dbReference>
<dbReference type="InterPro" id="IPR011006">
    <property type="entry name" value="CheY-like_superfamily"/>
</dbReference>
<proteinExistence type="predicted"/>
<dbReference type="PANTHER" id="PTHR45138:SF9">
    <property type="entry name" value="DIGUANYLATE CYCLASE DGCM-RELATED"/>
    <property type="match status" value="1"/>
</dbReference>
<feature type="domain" description="GGDEF" evidence="5">
    <location>
        <begin position="169"/>
        <end position="306"/>
    </location>
</feature>
<evidence type="ECO:0000259" key="5">
    <source>
        <dbReference type="PROSITE" id="PS50887"/>
    </source>
</evidence>
<dbReference type="EC" id="2.7.7.65" evidence="1"/>
<gene>
    <name evidence="6" type="ORF">HH212_23730</name>
</gene>
<keyword evidence="7" id="KW-1185">Reference proteome</keyword>
<protein>
    <recommendedName>
        <fullName evidence="1">diguanylate cyclase</fullName>
        <ecNumber evidence="1">2.7.7.65</ecNumber>
    </recommendedName>
</protein>
<evidence type="ECO:0000313" key="7">
    <source>
        <dbReference type="Proteomes" id="UP000502415"/>
    </source>
</evidence>
<sequence length="318" mass="34367">MSWSDMAVNGRILVVDDAMENVQILHRALQDEHEVLFALDGRRALELARTQLPDLILLDAVMPEMDGYAVLKELRAAPETADIAVIFVTALTSPEDETRALEAGAADFISKPVNAAVVRARVRTQLTVKRQRDALRALILTDSLTGAANRRAFDERLHAEWRRCGRAGLPVALMLVDVDHFKLYNDRYGHPAGDATLVKVAGAMRHAAARSQDLVARYGGEEFAILLPQLDGRGAVGVARRLMAELERLAIAHAASPTAARLTASMGIACMVPDEHSRPADLVQVADALLYQAKAGGRNRWCANTAADPCGGSTPDPA</sequence>
<dbReference type="EMBL" id="CP051685">
    <property type="protein sequence ID" value="QJE02658.1"/>
    <property type="molecule type" value="Genomic_DNA"/>
</dbReference>
<dbReference type="InterPro" id="IPR029787">
    <property type="entry name" value="Nucleotide_cyclase"/>
</dbReference>
<dbReference type="PROSITE" id="PS50110">
    <property type="entry name" value="RESPONSE_REGULATORY"/>
    <property type="match status" value="1"/>
</dbReference>
<feature type="domain" description="Response regulatory" evidence="4">
    <location>
        <begin position="11"/>
        <end position="126"/>
    </location>
</feature>
<evidence type="ECO:0000259" key="4">
    <source>
        <dbReference type="PROSITE" id="PS50110"/>
    </source>
</evidence>
<dbReference type="Pfam" id="PF00072">
    <property type="entry name" value="Response_reg"/>
    <property type="match status" value="1"/>
</dbReference>
<dbReference type="GO" id="GO:0052621">
    <property type="term" value="F:diguanylate cyclase activity"/>
    <property type="evidence" value="ECO:0007669"/>
    <property type="project" value="UniProtKB-EC"/>
</dbReference>
<evidence type="ECO:0000256" key="3">
    <source>
        <dbReference type="PROSITE-ProRule" id="PRU00169"/>
    </source>
</evidence>
<dbReference type="KEGG" id="mfy:HH212_23730"/>
<dbReference type="InterPro" id="IPR000160">
    <property type="entry name" value="GGDEF_dom"/>
</dbReference>
<dbReference type="GO" id="GO:0043709">
    <property type="term" value="P:cell adhesion involved in single-species biofilm formation"/>
    <property type="evidence" value="ECO:0007669"/>
    <property type="project" value="TreeGrafter"/>
</dbReference>
<organism evidence="6 7">
    <name type="scientific">Massilia forsythiae</name>
    <dbReference type="NCBI Taxonomy" id="2728020"/>
    <lineage>
        <taxon>Bacteria</taxon>
        <taxon>Pseudomonadati</taxon>
        <taxon>Pseudomonadota</taxon>
        <taxon>Betaproteobacteria</taxon>
        <taxon>Burkholderiales</taxon>
        <taxon>Oxalobacteraceae</taxon>
        <taxon>Telluria group</taxon>
        <taxon>Massilia</taxon>
    </lineage>
</organism>
<dbReference type="SMART" id="SM00448">
    <property type="entry name" value="REC"/>
    <property type="match status" value="1"/>
</dbReference>
<dbReference type="Gene3D" id="3.30.70.270">
    <property type="match status" value="1"/>
</dbReference>
<dbReference type="RefSeq" id="WP_170204740.1">
    <property type="nucleotide sequence ID" value="NZ_CP051685.1"/>
</dbReference>
<dbReference type="GO" id="GO:1902201">
    <property type="term" value="P:negative regulation of bacterial-type flagellum-dependent cell motility"/>
    <property type="evidence" value="ECO:0007669"/>
    <property type="project" value="TreeGrafter"/>
</dbReference>
<dbReference type="InterPro" id="IPR001789">
    <property type="entry name" value="Sig_transdc_resp-reg_receiver"/>
</dbReference>
<dbReference type="InterPro" id="IPR043128">
    <property type="entry name" value="Rev_trsase/Diguanyl_cyclase"/>
</dbReference>
<dbReference type="GO" id="GO:0005886">
    <property type="term" value="C:plasma membrane"/>
    <property type="evidence" value="ECO:0007669"/>
    <property type="project" value="TreeGrafter"/>
</dbReference>
<dbReference type="Gene3D" id="3.40.50.2300">
    <property type="match status" value="1"/>
</dbReference>
<dbReference type="CDD" id="cd01949">
    <property type="entry name" value="GGDEF"/>
    <property type="match status" value="1"/>
</dbReference>
<dbReference type="PROSITE" id="PS50887">
    <property type="entry name" value="GGDEF"/>
    <property type="match status" value="1"/>
</dbReference>
<evidence type="ECO:0000256" key="1">
    <source>
        <dbReference type="ARBA" id="ARBA00012528"/>
    </source>
</evidence>
<accession>A0A7Z2W0R9</accession>